<dbReference type="AlphaFoldDB" id="A0A1G8X4X7"/>
<feature type="transmembrane region" description="Helical" evidence="1">
    <location>
        <begin position="23"/>
        <end position="48"/>
    </location>
</feature>
<accession>A0A1G8X4X7</accession>
<keyword evidence="3" id="KW-1185">Reference proteome</keyword>
<name>A0A1G8X4X7_ACTMZ</name>
<dbReference type="Proteomes" id="UP000199213">
    <property type="component" value="Unassembled WGS sequence"/>
</dbReference>
<reference evidence="3" key="1">
    <citation type="submission" date="2016-10" db="EMBL/GenBank/DDBJ databases">
        <authorList>
            <person name="Varghese N."/>
            <person name="Submissions S."/>
        </authorList>
    </citation>
    <scope>NUCLEOTIDE SEQUENCE [LARGE SCALE GENOMIC DNA]</scope>
    <source>
        <strain evidence="3">DSM 45460</strain>
    </source>
</reference>
<keyword evidence="1" id="KW-0472">Membrane</keyword>
<gene>
    <name evidence="2" type="ORF">SAMN04487820_102352</name>
</gene>
<proteinExistence type="predicted"/>
<keyword evidence="1" id="KW-1133">Transmembrane helix</keyword>
<dbReference type="RefSeq" id="WP_176797788.1">
    <property type="nucleotide sequence ID" value="NZ_FNFM01000002.1"/>
</dbReference>
<dbReference type="EMBL" id="FNFM01000002">
    <property type="protein sequence ID" value="SDJ84800.1"/>
    <property type="molecule type" value="Genomic_DNA"/>
</dbReference>
<sequence length="53" mass="5938">MPETTSHASRVVVMLRAVTLIDFVHYGLVTLVGIAALATVWFAFYVVYRLHSD</sequence>
<evidence type="ECO:0000256" key="1">
    <source>
        <dbReference type="SAM" id="Phobius"/>
    </source>
</evidence>
<protein>
    <submittedName>
        <fullName evidence="2">Uncharacterized protein</fullName>
    </submittedName>
</protein>
<organism evidence="2 3">
    <name type="scientific">Actinopolyspora mzabensis</name>
    <dbReference type="NCBI Taxonomy" id="995066"/>
    <lineage>
        <taxon>Bacteria</taxon>
        <taxon>Bacillati</taxon>
        <taxon>Actinomycetota</taxon>
        <taxon>Actinomycetes</taxon>
        <taxon>Actinopolysporales</taxon>
        <taxon>Actinopolysporaceae</taxon>
        <taxon>Actinopolyspora</taxon>
    </lineage>
</organism>
<evidence type="ECO:0000313" key="3">
    <source>
        <dbReference type="Proteomes" id="UP000199213"/>
    </source>
</evidence>
<keyword evidence="1" id="KW-0812">Transmembrane</keyword>
<evidence type="ECO:0000313" key="2">
    <source>
        <dbReference type="EMBL" id="SDJ84800.1"/>
    </source>
</evidence>